<dbReference type="PANTHER" id="PTHR30303">
    <property type="entry name" value="HYDROGENASE ISOENZYMES FORMATION PROTEIN HYPE"/>
    <property type="match status" value="1"/>
</dbReference>
<feature type="domain" description="PurM-like C-terminal" evidence="3">
    <location>
        <begin position="162"/>
        <end position="302"/>
    </location>
</feature>
<proteinExistence type="inferred from homology"/>
<feature type="domain" description="PurM-like N-terminal" evidence="2">
    <location>
        <begin position="39"/>
        <end position="149"/>
    </location>
</feature>
<evidence type="ECO:0000313" key="5">
    <source>
        <dbReference type="Proteomes" id="UP000184159"/>
    </source>
</evidence>
<dbReference type="CDD" id="cd02197">
    <property type="entry name" value="HypE"/>
    <property type="match status" value="1"/>
</dbReference>
<dbReference type="InterPro" id="IPR011854">
    <property type="entry name" value="HypE"/>
</dbReference>
<keyword evidence="5" id="KW-1185">Reference proteome</keyword>
<dbReference type="Gene3D" id="3.30.1330.10">
    <property type="entry name" value="PurM-like, N-terminal domain"/>
    <property type="match status" value="1"/>
</dbReference>
<dbReference type="NCBIfam" id="TIGR02124">
    <property type="entry name" value="hypE"/>
    <property type="match status" value="1"/>
</dbReference>
<dbReference type="PIRSF" id="PIRSF005644">
    <property type="entry name" value="Hdrgns_mtr_HypE"/>
    <property type="match status" value="1"/>
</dbReference>
<dbReference type="Proteomes" id="UP000184159">
    <property type="component" value="Unassembled WGS sequence"/>
</dbReference>
<organism evidence="4 5">
    <name type="scientific">Vibrio gazogenes DSM 21264 = NBRC 103151</name>
    <dbReference type="NCBI Taxonomy" id="1123492"/>
    <lineage>
        <taxon>Bacteria</taxon>
        <taxon>Pseudomonadati</taxon>
        <taxon>Pseudomonadota</taxon>
        <taxon>Gammaproteobacteria</taxon>
        <taxon>Vibrionales</taxon>
        <taxon>Vibrionaceae</taxon>
        <taxon>Vibrio</taxon>
    </lineage>
</organism>
<dbReference type="InterPro" id="IPR016188">
    <property type="entry name" value="PurM-like_N"/>
</dbReference>
<dbReference type="Pfam" id="PF02769">
    <property type="entry name" value="AIRS_C"/>
    <property type="match status" value="1"/>
</dbReference>
<accession>A0A1M4ZXJ4</accession>
<comment type="similarity">
    <text evidence="1">Belongs to the HypE family.</text>
</comment>
<dbReference type="SUPFAM" id="SSF56042">
    <property type="entry name" value="PurM C-terminal domain-like"/>
    <property type="match status" value="1"/>
</dbReference>
<evidence type="ECO:0000259" key="2">
    <source>
        <dbReference type="Pfam" id="PF00586"/>
    </source>
</evidence>
<dbReference type="GO" id="GO:0051604">
    <property type="term" value="P:protein maturation"/>
    <property type="evidence" value="ECO:0007669"/>
    <property type="project" value="TreeGrafter"/>
</dbReference>
<dbReference type="InterPro" id="IPR010918">
    <property type="entry name" value="PurM-like_C_dom"/>
</dbReference>
<dbReference type="InterPro" id="IPR036676">
    <property type="entry name" value="PurM-like_C_sf"/>
</dbReference>
<evidence type="ECO:0000313" key="4">
    <source>
        <dbReference type="EMBL" id="SHF22770.1"/>
    </source>
</evidence>
<dbReference type="InterPro" id="IPR036921">
    <property type="entry name" value="PurM-like_N_sf"/>
</dbReference>
<dbReference type="PANTHER" id="PTHR30303:SF0">
    <property type="entry name" value="CARBAMOYL DEHYDRATASE HYPE"/>
    <property type="match status" value="1"/>
</dbReference>
<dbReference type="SUPFAM" id="SSF55326">
    <property type="entry name" value="PurM N-terminal domain-like"/>
    <property type="match status" value="1"/>
</dbReference>
<dbReference type="Gene3D" id="3.90.650.10">
    <property type="entry name" value="PurM-like C-terminal domain"/>
    <property type="match status" value="1"/>
</dbReference>
<reference evidence="5" key="1">
    <citation type="submission" date="2016-11" db="EMBL/GenBank/DDBJ databases">
        <authorList>
            <person name="Varghese N."/>
            <person name="Submissions S."/>
        </authorList>
    </citation>
    <scope>NUCLEOTIDE SEQUENCE [LARGE SCALE GENOMIC DNA]</scope>
    <source>
        <strain evidence="5">DSM 21264</strain>
    </source>
</reference>
<protein>
    <submittedName>
        <fullName evidence="4">Hydrogenase maturation protein, carbamoyl dehydratase HypE</fullName>
    </submittedName>
</protein>
<dbReference type="AlphaFoldDB" id="A0A1M4ZXJ4"/>
<dbReference type="RefSeq" id="WP_072958063.1">
    <property type="nucleotide sequence ID" value="NZ_FQUH01000007.1"/>
</dbReference>
<evidence type="ECO:0000256" key="1">
    <source>
        <dbReference type="ARBA" id="ARBA00006243"/>
    </source>
</evidence>
<dbReference type="EMBL" id="FQUH01000007">
    <property type="protein sequence ID" value="SHF22770.1"/>
    <property type="molecule type" value="Genomic_DNA"/>
</dbReference>
<name>A0A1M4ZXJ4_VIBGA</name>
<dbReference type="Pfam" id="PF00586">
    <property type="entry name" value="AIRS"/>
    <property type="match status" value="1"/>
</dbReference>
<gene>
    <name evidence="4" type="ORF">SAMN02745781_01724</name>
</gene>
<evidence type="ECO:0000259" key="3">
    <source>
        <dbReference type="Pfam" id="PF02769"/>
    </source>
</evidence>
<sequence length="333" mass="35416">MNKQPTVQLSHGGGGVEMNHLIRHLFWQRFGNDILNQAEDAATLNIPSPLAMTTDSFTVSPHFFAGGNIGTLAVAGTCNDLAMVAAKPTYLSCSFIIEEGTLIRELEAIVDAMATELAVGQTQIVCGDTKVVPRGMADKVFINTTGIGAIQKADVSAHRIMAGDVILVSRDIGCHGACILAARESLRLAHPIISDCAVLWPVVEALLADSIDIHAMRDATRGGLSAVLNEWCQSSGLQLAIEEAQIPVDDAVRGICELCGFEPCDLANEGTFVIAVPAAQAQRTLEVLQQFHSQAAVIGEAVSLSPAKPVLHTAWGSRRYLDFPAGELLPRIC</sequence>